<feature type="domain" description="C2H2-type" evidence="7">
    <location>
        <begin position="70"/>
        <end position="99"/>
    </location>
</feature>
<evidence type="ECO:0000313" key="9">
    <source>
        <dbReference type="Proteomes" id="UP000054007"/>
    </source>
</evidence>
<dbReference type="STRING" id="1314674.A0A0D7B9Z3"/>
<feature type="compositionally biased region" description="Basic and acidic residues" evidence="6">
    <location>
        <begin position="319"/>
        <end position="331"/>
    </location>
</feature>
<gene>
    <name evidence="8" type="ORF">CYLTODRAFT_422880</name>
</gene>
<feature type="compositionally biased region" description="Basic residues" evidence="6">
    <location>
        <begin position="174"/>
        <end position="184"/>
    </location>
</feature>
<dbReference type="GO" id="GO:0000785">
    <property type="term" value="C:chromatin"/>
    <property type="evidence" value="ECO:0007669"/>
    <property type="project" value="TreeGrafter"/>
</dbReference>
<feature type="region of interest" description="Disordered" evidence="6">
    <location>
        <begin position="157"/>
        <end position="255"/>
    </location>
</feature>
<evidence type="ECO:0000256" key="4">
    <source>
        <dbReference type="ARBA" id="ARBA00022833"/>
    </source>
</evidence>
<dbReference type="Gene3D" id="3.30.160.60">
    <property type="entry name" value="Classic Zinc Finger"/>
    <property type="match status" value="3"/>
</dbReference>
<dbReference type="SMART" id="SM00355">
    <property type="entry name" value="ZnF_C2H2"/>
    <property type="match status" value="5"/>
</dbReference>
<organism evidence="8 9">
    <name type="scientific">Cylindrobasidium torrendii FP15055 ss-10</name>
    <dbReference type="NCBI Taxonomy" id="1314674"/>
    <lineage>
        <taxon>Eukaryota</taxon>
        <taxon>Fungi</taxon>
        <taxon>Dikarya</taxon>
        <taxon>Basidiomycota</taxon>
        <taxon>Agaricomycotina</taxon>
        <taxon>Agaricomycetes</taxon>
        <taxon>Agaricomycetidae</taxon>
        <taxon>Agaricales</taxon>
        <taxon>Marasmiineae</taxon>
        <taxon>Physalacriaceae</taxon>
        <taxon>Cylindrobasidium</taxon>
    </lineage>
</organism>
<dbReference type="AlphaFoldDB" id="A0A0D7B9Z3"/>
<proteinExistence type="predicted"/>
<keyword evidence="3 5" id="KW-0863">Zinc-finger</keyword>
<evidence type="ECO:0000313" key="8">
    <source>
        <dbReference type="EMBL" id="KIY67055.1"/>
    </source>
</evidence>
<accession>A0A0D7B9Z3</accession>
<dbReference type="InterPro" id="IPR013087">
    <property type="entry name" value="Znf_C2H2_type"/>
</dbReference>
<dbReference type="GO" id="GO:0000981">
    <property type="term" value="F:DNA-binding transcription factor activity, RNA polymerase II-specific"/>
    <property type="evidence" value="ECO:0007669"/>
    <property type="project" value="TreeGrafter"/>
</dbReference>
<dbReference type="PROSITE" id="PS50157">
    <property type="entry name" value="ZINC_FINGER_C2H2_2"/>
    <property type="match status" value="4"/>
</dbReference>
<dbReference type="GO" id="GO:0000978">
    <property type="term" value="F:RNA polymerase II cis-regulatory region sequence-specific DNA binding"/>
    <property type="evidence" value="ECO:0007669"/>
    <property type="project" value="TreeGrafter"/>
</dbReference>
<reference evidence="8 9" key="1">
    <citation type="journal article" date="2015" name="Fungal Genet. Biol.">
        <title>Evolution of novel wood decay mechanisms in Agaricales revealed by the genome sequences of Fistulina hepatica and Cylindrobasidium torrendii.</title>
        <authorList>
            <person name="Floudas D."/>
            <person name="Held B.W."/>
            <person name="Riley R."/>
            <person name="Nagy L.G."/>
            <person name="Koehler G."/>
            <person name="Ransdell A.S."/>
            <person name="Younus H."/>
            <person name="Chow J."/>
            <person name="Chiniquy J."/>
            <person name="Lipzen A."/>
            <person name="Tritt A."/>
            <person name="Sun H."/>
            <person name="Haridas S."/>
            <person name="LaButti K."/>
            <person name="Ohm R.A."/>
            <person name="Kues U."/>
            <person name="Blanchette R.A."/>
            <person name="Grigoriev I.V."/>
            <person name="Minto R.E."/>
            <person name="Hibbett D.S."/>
        </authorList>
    </citation>
    <scope>NUCLEOTIDE SEQUENCE [LARGE SCALE GENOMIC DNA]</scope>
    <source>
        <strain evidence="8 9">FP15055 ss-10</strain>
    </source>
</reference>
<feature type="compositionally biased region" description="Polar residues" evidence="6">
    <location>
        <begin position="157"/>
        <end position="167"/>
    </location>
</feature>
<feature type="compositionally biased region" description="Basic residues" evidence="6">
    <location>
        <begin position="207"/>
        <end position="217"/>
    </location>
</feature>
<dbReference type="Pfam" id="PF00096">
    <property type="entry name" value="zf-C2H2"/>
    <property type="match status" value="1"/>
</dbReference>
<dbReference type="EMBL" id="KN880536">
    <property type="protein sequence ID" value="KIY67055.1"/>
    <property type="molecule type" value="Genomic_DNA"/>
</dbReference>
<dbReference type="PANTHER" id="PTHR14003">
    <property type="entry name" value="TRANSCRIPTIONAL REPRESSOR PROTEIN YY"/>
    <property type="match status" value="1"/>
</dbReference>
<dbReference type="GO" id="GO:0008270">
    <property type="term" value="F:zinc ion binding"/>
    <property type="evidence" value="ECO:0007669"/>
    <property type="project" value="UniProtKB-KW"/>
</dbReference>
<dbReference type="OrthoDB" id="654211at2759"/>
<feature type="region of interest" description="Disordered" evidence="6">
    <location>
        <begin position="297"/>
        <end position="414"/>
    </location>
</feature>
<evidence type="ECO:0000256" key="6">
    <source>
        <dbReference type="SAM" id="MobiDB-lite"/>
    </source>
</evidence>
<keyword evidence="4" id="KW-0862">Zinc</keyword>
<feature type="domain" description="C2H2-type" evidence="7">
    <location>
        <begin position="131"/>
        <end position="159"/>
    </location>
</feature>
<name>A0A0D7B9Z3_9AGAR</name>
<keyword evidence="9" id="KW-1185">Reference proteome</keyword>
<dbReference type="GO" id="GO:0005667">
    <property type="term" value="C:transcription regulator complex"/>
    <property type="evidence" value="ECO:0007669"/>
    <property type="project" value="TreeGrafter"/>
</dbReference>
<feature type="compositionally biased region" description="Polar residues" evidence="6">
    <location>
        <begin position="374"/>
        <end position="392"/>
    </location>
</feature>
<protein>
    <recommendedName>
        <fullName evidence="7">C2H2-type domain-containing protein</fullName>
    </recommendedName>
</protein>
<dbReference type="PROSITE" id="PS00028">
    <property type="entry name" value="ZINC_FINGER_C2H2_1"/>
    <property type="match status" value="1"/>
</dbReference>
<keyword evidence="1" id="KW-0479">Metal-binding</keyword>
<dbReference type="SUPFAM" id="SSF57667">
    <property type="entry name" value="beta-beta-alpha zinc fingers"/>
    <property type="match status" value="2"/>
</dbReference>
<evidence type="ECO:0000259" key="7">
    <source>
        <dbReference type="PROSITE" id="PS50157"/>
    </source>
</evidence>
<dbReference type="PANTHER" id="PTHR14003:SF19">
    <property type="entry name" value="YY2 TRANSCRIPTION FACTOR"/>
    <property type="match status" value="1"/>
</dbReference>
<evidence type="ECO:0000256" key="5">
    <source>
        <dbReference type="PROSITE-ProRule" id="PRU00042"/>
    </source>
</evidence>
<evidence type="ECO:0000256" key="3">
    <source>
        <dbReference type="ARBA" id="ARBA00022771"/>
    </source>
</evidence>
<evidence type="ECO:0000256" key="2">
    <source>
        <dbReference type="ARBA" id="ARBA00022737"/>
    </source>
</evidence>
<sequence>MAGKAKSKNFLCDSPGCQYVGDSKGALEAHRRVHTSTHTVSCPFEGCTFTTRHKASLIGHERTHTNERPYACTYPNCTYRSRDPSTLKVHERRHTGDKPYMCTEPGCDFRDVSSSSLRAHERRHHPQKCGIRCRQCNAGFIRQSELVSHMATVHSYKSSSFDMSSTDALEPQKKSRTITRRKRGAPAGSDSMAAESQDDSDYAVRRGPARKRVRHQSSWRTPGAEGLSVASSSRGPSEPILAKSSSWPHIPETVQTDDGCDGITLRDYTISISAAAYWTLTDKRIVARTKASVLATEERDDVEKDTKTVLHNPPWDDAPVLKKDKHIESKPPVRRSARTKASLQALEESHTDANASKSSQVSSLRSASSKLSSTVFSPSESNTPARSISNHHPMSVEEGYDSPLSELDSEEEEY</sequence>
<evidence type="ECO:0000256" key="1">
    <source>
        <dbReference type="ARBA" id="ARBA00022723"/>
    </source>
</evidence>
<dbReference type="InterPro" id="IPR036236">
    <property type="entry name" value="Znf_C2H2_sf"/>
</dbReference>
<dbReference type="Proteomes" id="UP000054007">
    <property type="component" value="Unassembled WGS sequence"/>
</dbReference>
<feature type="domain" description="C2H2-type" evidence="7">
    <location>
        <begin position="10"/>
        <end position="39"/>
    </location>
</feature>
<dbReference type="GO" id="GO:0031519">
    <property type="term" value="C:PcG protein complex"/>
    <property type="evidence" value="ECO:0007669"/>
    <property type="project" value="TreeGrafter"/>
</dbReference>
<keyword evidence="2" id="KW-0677">Repeat</keyword>
<feature type="domain" description="C2H2-type" evidence="7">
    <location>
        <begin position="40"/>
        <end position="69"/>
    </location>
</feature>
<feature type="compositionally biased region" description="Low complexity" evidence="6">
    <location>
        <begin position="355"/>
        <end position="373"/>
    </location>
</feature>